<keyword evidence="1" id="KW-1133">Transmembrane helix</keyword>
<feature type="transmembrane region" description="Helical" evidence="1">
    <location>
        <begin position="112"/>
        <end position="132"/>
    </location>
</feature>
<evidence type="ECO:0000256" key="1">
    <source>
        <dbReference type="SAM" id="Phobius"/>
    </source>
</evidence>
<dbReference type="Proteomes" id="UP000440224">
    <property type="component" value="Unassembled WGS sequence"/>
</dbReference>
<feature type="transmembrane region" description="Helical" evidence="1">
    <location>
        <begin position="212"/>
        <end position="234"/>
    </location>
</feature>
<reference evidence="2 3" key="1">
    <citation type="submission" date="2019-10" db="EMBL/GenBank/DDBJ databases">
        <title>A soil myxobacterium in the family Polyangiaceae.</title>
        <authorList>
            <person name="Li Y."/>
            <person name="Wang J."/>
        </authorList>
    </citation>
    <scope>NUCLEOTIDE SEQUENCE [LARGE SCALE GENOMIC DNA]</scope>
    <source>
        <strain evidence="2 3">DSM 14734</strain>
    </source>
</reference>
<dbReference type="AlphaFoldDB" id="A0A6N7PM59"/>
<proteinExistence type="predicted"/>
<feature type="transmembrane region" description="Helical" evidence="1">
    <location>
        <begin position="139"/>
        <end position="157"/>
    </location>
</feature>
<gene>
    <name evidence="2" type="ORF">GF068_04755</name>
</gene>
<dbReference type="OrthoDB" id="5490654at2"/>
<keyword evidence="1" id="KW-0472">Membrane</keyword>
<dbReference type="EMBL" id="WJIE01000001">
    <property type="protein sequence ID" value="MRG91234.1"/>
    <property type="molecule type" value="Genomic_DNA"/>
</dbReference>
<protein>
    <submittedName>
        <fullName evidence="2">Uncharacterized protein</fullName>
    </submittedName>
</protein>
<dbReference type="RefSeq" id="WP_153818056.1">
    <property type="nucleotide sequence ID" value="NZ_WJIE01000001.1"/>
</dbReference>
<sequence length="536" mass="56836">MAGTFTVGALALAAEGANAVGAVRLTLLPDVLEIELVRAAGFRSGFVPGSVAESVEMRVPYTAVRGLVRRGRALCLALDPSIASPYTRFTLARFTYDPREALARAYEARRRAALSVVILPAPLGLLAALASPASLVSGLVGRLAVGLVVAASLWLLLREILRFATWGGPGSDRLADAFEVALCQRLGFVPVATAPFAPPPPPPPVPEASLPAWARAPLLVALVAALSVLGISFFQRYGKPPEPSALAPHVPLLVPGLGAAIRAPSPADVSPGESRLPRCVCARAASPLWNDGLPVLEVLLASRPEDGSGRVVPSERRGYDFDLSVVNNGATRLPDVSVLVTFARRDGQNRRVGVTERGLYWGRPLYPGRAIKWNVKAPGTEMRIDPPRLGLLEAGREPATPDAFFELSRARQRVVRIHAAKMLAYHRDPRALDVLTSLGPSTPDEEKVLARITRAARPVIACDFAPSGGALEVCLFNGSLSPQRVVAARTLAEGETPAQRAPLPVVVPVHDGVRVAVPLPQRPTPSELELELDAAP</sequence>
<keyword evidence="1" id="KW-0812">Transmembrane</keyword>
<evidence type="ECO:0000313" key="2">
    <source>
        <dbReference type="EMBL" id="MRG91234.1"/>
    </source>
</evidence>
<organism evidence="2 3">
    <name type="scientific">Polyangium spumosum</name>
    <dbReference type="NCBI Taxonomy" id="889282"/>
    <lineage>
        <taxon>Bacteria</taxon>
        <taxon>Pseudomonadati</taxon>
        <taxon>Myxococcota</taxon>
        <taxon>Polyangia</taxon>
        <taxon>Polyangiales</taxon>
        <taxon>Polyangiaceae</taxon>
        <taxon>Polyangium</taxon>
    </lineage>
</organism>
<accession>A0A6N7PM59</accession>
<comment type="caution">
    <text evidence="2">The sequence shown here is derived from an EMBL/GenBank/DDBJ whole genome shotgun (WGS) entry which is preliminary data.</text>
</comment>
<name>A0A6N7PM59_9BACT</name>
<evidence type="ECO:0000313" key="3">
    <source>
        <dbReference type="Proteomes" id="UP000440224"/>
    </source>
</evidence>
<keyword evidence="3" id="KW-1185">Reference proteome</keyword>